<dbReference type="Pfam" id="PF05129">
    <property type="entry name" value="Zn_ribbon_Elf1"/>
    <property type="match status" value="1"/>
</dbReference>
<dbReference type="PANTHER" id="PTHR20934">
    <property type="entry name" value="TRANSCRIPTION ELONGATION FACTOR 1 HOMOLOG"/>
    <property type="match status" value="1"/>
</dbReference>
<dbReference type="GO" id="GO:0008023">
    <property type="term" value="C:transcription elongation factor complex"/>
    <property type="evidence" value="ECO:0007669"/>
    <property type="project" value="TreeGrafter"/>
</dbReference>
<keyword evidence="1" id="KW-0862">Zinc</keyword>
<accession>A0A8S1K5F3</accession>
<evidence type="ECO:0000313" key="4">
    <source>
        <dbReference type="Proteomes" id="UP000692954"/>
    </source>
</evidence>
<sequence>MGGRRKSNKIQKREKMQTIRTIFDCALCGYKNCVIVKIKKIIKMAELNCDKCQVQFKTKIKGLDEAIDVFHKWIAELKKQKLTKDTNEQRFEDNSSNDEDSRKDVEGILKEHEEKDNKAQYSSDSLNEINSKKEKGQDNNQQRKKLRQKSDDEENDNDNNKNNNNNNNEEEDEDEDDDDDDDDNDDLSDVSKIEQNISDFDSLISNADDDEEIIKKIKKC</sequence>
<organism evidence="3 4">
    <name type="scientific">Paramecium sonneborni</name>
    <dbReference type="NCBI Taxonomy" id="65129"/>
    <lineage>
        <taxon>Eukaryota</taxon>
        <taxon>Sar</taxon>
        <taxon>Alveolata</taxon>
        <taxon>Ciliophora</taxon>
        <taxon>Intramacronucleata</taxon>
        <taxon>Oligohymenophorea</taxon>
        <taxon>Peniculida</taxon>
        <taxon>Parameciidae</taxon>
        <taxon>Paramecium</taxon>
    </lineage>
</organism>
<comment type="subcellular location">
    <subcellularLocation>
        <location evidence="1">Nucleus</location>
    </subcellularLocation>
</comment>
<feature type="region of interest" description="Disordered" evidence="2">
    <location>
        <begin position="83"/>
        <end position="194"/>
    </location>
</feature>
<dbReference type="Proteomes" id="UP000692954">
    <property type="component" value="Unassembled WGS sequence"/>
</dbReference>
<keyword evidence="1" id="KW-0863">Zinc-finger</keyword>
<dbReference type="PANTHER" id="PTHR20934:SF0">
    <property type="entry name" value="TRANSCRIPTION ELONGATION FACTOR 1 HOMOLOG"/>
    <property type="match status" value="1"/>
</dbReference>
<feature type="compositionally biased region" description="Acidic residues" evidence="2">
    <location>
        <begin position="168"/>
        <end position="188"/>
    </location>
</feature>
<name>A0A8S1K5F3_9CILI</name>
<dbReference type="InterPro" id="IPR007808">
    <property type="entry name" value="Elf1"/>
</dbReference>
<comment type="similarity">
    <text evidence="1">Belongs to the ELOF1 family.</text>
</comment>
<dbReference type="GO" id="GO:0008270">
    <property type="term" value="F:zinc ion binding"/>
    <property type="evidence" value="ECO:0007669"/>
    <property type="project" value="UniProtKB-KW"/>
</dbReference>
<dbReference type="GO" id="GO:0000993">
    <property type="term" value="F:RNA polymerase II complex binding"/>
    <property type="evidence" value="ECO:0007669"/>
    <property type="project" value="TreeGrafter"/>
</dbReference>
<comment type="caution">
    <text evidence="3">The sequence shown here is derived from an EMBL/GenBank/DDBJ whole genome shotgun (WGS) entry which is preliminary data.</text>
</comment>
<comment type="function">
    <text evidence="1">Transcription elongation factor implicated in the maintenance of proper chromatin structure in actively transcribed regions.</text>
</comment>
<keyword evidence="1" id="KW-0804">Transcription</keyword>
<evidence type="ECO:0000313" key="3">
    <source>
        <dbReference type="EMBL" id="CAD8050670.1"/>
    </source>
</evidence>
<dbReference type="GO" id="GO:0006368">
    <property type="term" value="P:transcription elongation by RNA polymerase II"/>
    <property type="evidence" value="ECO:0007669"/>
    <property type="project" value="TreeGrafter"/>
</dbReference>
<feature type="compositionally biased region" description="Basic and acidic residues" evidence="2">
    <location>
        <begin position="83"/>
        <end position="118"/>
    </location>
</feature>
<keyword evidence="1" id="KW-0479">Metal-binding</keyword>
<feature type="compositionally biased region" description="Polar residues" evidence="2">
    <location>
        <begin position="119"/>
        <end position="129"/>
    </location>
</feature>
<evidence type="ECO:0000256" key="1">
    <source>
        <dbReference type="RuleBase" id="RU364033"/>
    </source>
</evidence>
<keyword evidence="1" id="KW-0539">Nucleus</keyword>
<dbReference type="EMBL" id="CAJJDN010000005">
    <property type="protein sequence ID" value="CAD8050670.1"/>
    <property type="molecule type" value="Genomic_DNA"/>
</dbReference>
<gene>
    <name evidence="3" type="ORF">PSON_ATCC_30995.1.T0050134</name>
</gene>
<dbReference type="OrthoDB" id="445983at2759"/>
<keyword evidence="4" id="KW-1185">Reference proteome</keyword>
<dbReference type="AlphaFoldDB" id="A0A8S1K5F3"/>
<protein>
    <recommendedName>
        <fullName evidence="1">Transcription elongation factor 1 homolog</fullName>
    </recommendedName>
</protein>
<reference evidence="3" key="1">
    <citation type="submission" date="2021-01" db="EMBL/GenBank/DDBJ databases">
        <authorList>
            <consortium name="Genoscope - CEA"/>
            <person name="William W."/>
        </authorList>
    </citation>
    <scope>NUCLEOTIDE SEQUENCE</scope>
</reference>
<keyword evidence="1" id="KW-0805">Transcription regulation</keyword>
<evidence type="ECO:0000256" key="2">
    <source>
        <dbReference type="SAM" id="MobiDB-lite"/>
    </source>
</evidence>
<proteinExistence type="inferred from homology"/>